<protein>
    <submittedName>
        <fullName evidence="1">Uncharacterized protein</fullName>
    </submittedName>
</protein>
<proteinExistence type="predicted"/>
<reference evidence="1" key="1">
    <citation type="submission" date="2019-08" db="EMBL/GenBank/DDBJ databases">
        <authorList>
            <person name="Ashton P.M."/>
            <person name="Dallman T."/>
            <person name="Nair S."/>
            <person name="De Pinna E."/>
            <person name="Peters T."/>
            <person name="Grant K."/>
        </authorList>
    </citation>
    <scope>NUCLEOTIDE SEQUENCE</scope>
    <source>
        <strain evidence="1">780447</strain>
    </source>
</reference>
<dbReference type="Pfam" id="PF18928">
    <property type="entry name" value="DUF5677"/>
    <property type="match status" value="1"/>
</dbReference>
<dbReference type="EMBL" id="AAJDPE010000014">
    <property type="protein sequence ID" value="ECK8234690.1"/>
    <property type="molecule type" value="Genomic_DNA"/>
</dbReference>
<accession>A0A3Y1UFC0</accession>
<name>A0A3Y1UFC0_SALET</name>
<dbReference type="AlphaFoldDB" id="A0A3Y1UFC0"/>
<organism evidence="1">
    <name type="scientific">Salmonella enterica I</name>
    <dbReference type="NCBI Taxonomy" id="59201"/>
    <lineage>
        <taxon>Bacteria</taxon>
        <taxon>Pseudomonadati</taxon>
        <taxon>Pseudomonadota</taxon>
        <taxon>Gammaproteobacteria</taxon>
        <taxon>Enterobacterales</taxon>
        <taxon>Enterobacteriaceae</taxon>
        <taxon>Salmonella</taxon>
    </lineage>
</organism>
<comment type="caution">
    <text evidence="1">The sequence shown here is derived from an EMBL/GenBank/DDBJ whole genome shotgun (WGS) entry which is preliminary data.</text>
</comment>
<evidence type="ECO:0000313" key="1">
    <source>
        <dbReference type="EMBL" id="ECK8234690.1"/>
    </source>
</evidence>
<dbReference type="InterPro" id="IPR043733">
    <property type="entry name" value="DUF5677"/>
</dbReference>
<sequence length="343" mass="38914">MDLPKQFYNWLESKESDLPEFSENALTNLILEYSQAQTDTYLSSIKASMPKIIEENKLSNSSFLNNHLIHWAEPLNLLELLVSECIHIGSKYSLERKPDKEPSYATHIGLLVRLHGKACAIANEILFLLKNGFPDAAQARWRSLHEINVTLYFIAKHGIPCSERFLAHGIIDSYELMKSHKNYEHRLQEKGPSQKESEEIQNLYNETIKKYGADFKKQYGWATPFIDRNGSGNIGFQSIEKNVNLDHMRPYFKWACQNIHINIKTITNSLSSPVFNADIINIGPSNFGLTDPAHAMALSIMQATCCLINTNPTLENIITANALRKLAEEIGDSFLSVSNKLEK</sequence>
<gene>
    <name evidence="1" type="ORF">FR247_16290</name>
</gene>